<organism evidence="1 2">
    <name type="scientific">Arabis nemorensis</name>
    <dbReference type="NCBI Taxonomy" id="586526"/>
    <lineage>
        <taxon>Eukaryota</taxon>
        <taxon>Viridiplantae</taxon>
        <taxon>Streptophyta</taxon>
        <taxon>Embryophyta</taxon>
        <taxon>Tracheophyta</taxon>
        <taxon>Spermatophyta</taxon>
        <taxon>Magnoliopsida</taxon>
        <taxon>eudicotyledons</taxon>
        <taxon>Gunneridae</taxon>
        <taxon>Pentapetalae</taxon>
        <taxon>rosids</taxon>
        <taxon>malvids</taxon>
        <taxon>Brassicales</taxon>
        <taxon>Brassicaceae</taxon>
        <taxon>Arabideae</taxon>
        <taxon>Arabis</taxon>
    </lineage>
</organism>
<protein>
    <submittedName>
        <fullName evidence="1">Uncharacterized protein</fullName>
    </submittedName>
</protein>
<dbReference type="Proteomes" id="UP000489600">
    <property type="component" value="Unassembled WGS sequence"/>
</dbReference>
<keyword evidence="2" id="KW-1185">Reference proteome</keyword>
<name>A0A565C5M7_9BRAS</name>
<gene>
    <name evidence="1" type="ORF">ANE_LOCUS19410</name>
</gene>
<dbReference type="AlphaFoldDB" id="A0A565C5M7"/>
<evidence type="ECO:0000313" key="1">
    <source>
        <dbReference type="EMBL" id="VVB08966.1"/>
    </source>
</evidence>
<evidence type="ECO:0000313" key="2">
    <source>
        <dbReference type="Proteomes" id="UP000489600"/>
    </source>
</evidence>
<reference evidence="1" key="1">
    <citation type="submission" date="2019-07" db="EMBL/GenBank/DDBJ databases">
        <authorList>
            <person name="Dittberner H."/>
        </authorList>
    </citation>
    <scope>NUCLEOTIDE SEQUENCE [LARGE SCALE GENOMIC DNA]</scope>
</reference>
<accession>A0A565C5M7</accession>
<dbReference type="EMBL" id="CABITT030000006">
    <property type="protein sequence ID" value="VVB08966.1"/>
    <property type="molecule type" value="Genomic_DNA"/>
</dbReference>
<proteinExistence type="predicted"/>
<comment type="caution">
    <text evidence="1">The sequence shown here is derived from an EMBL/GenBank/DDBJ whole genome shotgun (WGS) entry which is preliminary data.</text>
</comment>
<sequence length="115" mass="13112">MESFLYRLKKMGSKKINSEHCEYGNDTFVPSTEGSSSRLEEAMLALKNRVSKAKLKEAMLAFEHKEENIRSLFFSLEPSSEGVTESLFQSHILRSVLKHSLCFAFSMAPEVYLII</sequence>